<reference evidence="2 4" key="1">
    <citation type="submission" date="2019-03" db="EMBL/GenBank/DDBJ databases">
        <title>Genomic Encyclopedia of Type Strains, Phase IV (KMG-IV): sequencing the most valuable type-strain genomes for metagenomic binning, comparative biology and taxonomic classification.</title>
        <authorList>
            <person name="Goeker M."/>
        </authorList>
    </citation>
    <scope>NUCLEOTIDE SEQUENCE [LARGE SCALE GENOMIC DNA]</scope>
    <source>
        <strain evidence="2 4">DSM 28140</strain>
    </source>
</reference>
<gene>
    <name evidence="2" type="ORF">EDC16_1119</name>
    <name evidence="3" type="ORF">FHQ21_03055</name>
</gene>
<feature type="signal peptide" evidence="1">
    <location>
        <begin position="1"/>
        <end position="24"/>
    </location>
</feature>
<evidence type="ECO:0000313" key="5">
    <source>
        <dbReference type="Proteomes" id="UP000305526"/>
    </source>
</evidence>
<evidence type="ECO:0000313" key="2">
    <source>
        <dbReference type="EMBL" id="TCV84597.1"/>
    </source>
</evidence>
<keyword evidence="5" id="KW-1185">Reference proteome</keyword>
<organism evidence="2 4">
    <name type="scientific">Testudinibacter aquarius</name>
    <dbReference type="NCBI Taxonomy" id="1524974"/>
    <lineage>
        <taxon>Bacteria</taxon>
        <taxon>Pseudomonadati</taxon>
        <taxon>Pseudomonadota</taxon>
        <taxon>Gammaproteobacteria</taxon>
        <taxon>Pasteurellales</taxon>
        <taxon>Pasteurellaceae</taxon>
        <taxon>Testudinibacter</taxon>
    </lineage>
</organism>
<dbReference type="GO" id="GO:0006508">
    <property type="term" value="P:proteolysis"/>
    <property type="evidence" value="ECO:0007669"/>
    <property type="project" value="UniProtKB-KW"/>
</dbReference>
<feature type="chain" id="PRO_5021025519" evidence="1">
    <location>
        <begin position="25"/>
        <end position="230"/>
    </location>
</feature>
<reference evidence="3 5" key="2">
    <citation type="submission" date="2019-05" db="EMBL/GenBank/DDBJ databases">
        <title>Pasteurellaceae isolates from reptiles.</title>
        <authorList>
            <person name="Bojesen A.M."/>
            <person name="Lund E."/>
        </authorList>
    </citation>
    <scope>NUCLEOTIDE SEQUENCE [LARGE SCALE GENOMIC DNA]</scope>
    <source>
        <strain evidence="3 5">ELNT2x</strain>
    </source>
</reference>
<evidence type="ECO:0000313" key="3">
    <source>
        <dbReference type="EMBL" id="TNG92921.1"/>
    </source>
</evidence>
<dbReference type="Proteomes" id="UP000305526">
    <property type="component" value="Unassembled WGS sequence"/>
</dbReference>
<comment type="caution">
    <text evidence="2">The sequence shown here is derived from an EMBL/GenBank/DDBJ whole genome shotgun (WGS) entry which is preliminary data.</text>
</comment>
<dbReference type="EMBL" id="VDGV01000017">
    <property type="protein sequence ID" value="TNG92921.1"/>
    <property type="molecule type" value="Genomic_DNA"/>
</dbReference>
<dbReference type="RefSeq" id="WP_132967826.1">
    <property type="nucleotide sequence ID" value="NZ_LEKL01000018.1"/>
</dbReference>
<dbReference type="InterPro" id="IPR023562">
    <property type="entry name" value="ClpP/TepA"/>
</dbReference>
<evidence type="ECO:0000313" key="4">
    <source>
        <dbReference type="Proteomes" id="UP000294619"/>
    </source>
</evidence>
<dbReference type="Proteomes" id="UP000294619">
    <property type="component" value="Unassembled WGS sequence"/>
</dbReference>
<dbReference type="Gene3D" id="3.90.226.10">
    <property type="entry name" value="2-enoyl-CoA Hydratase, Chain A, domain 1"/>
    <property type="match status" value="1"/>
</dbReference>
<evidence type="ECO:0000256" key="1">
    <source>
        <dbReference type="SAM" id="SignalP"/>
    </source>
</evidence>
<dbReference type="AlphaFoldDB" id="A0A4R3XZL3"/>
<dbReference type="Pfam" id="PF00574">
    <property type="entry name" value="CLP_protease"/>
    <property type="match status" value="1"/>
</dbReference>
<proteinExistence type="predicted"/>
<keyword evidence="2" id="KW-0645">Protease</keyword>
<dbReference type="SUPFAM" id="SSF52096">
    <property type="entry name" value="ClpP/crotonase"/>
    <property type="match status" value="1"/>
</dbReference>
<keyword evidence="1" id="KW-0732">Signal</keyword>
<protein>
    <submittedName>
        <fullName evidence="2">ATP-dependent Clp protease protease subunit</fullName>
    </submittedName>
</protein>
<sequence>MTKKLIKTALALVSGLAICSTTQAEIKKIPADYLENDQAETAKIFYTAAVEPHLISELVYALDDLNINYPRLKKIYLYLNSDGGDMDSGQIAYWAVKSSKIPVTTVNLSMVGSSATLIFCAAKERLSLPNGKFLLHASSLTGSEGLLRPDDIDNLKKESVMYNQVFADAYQQCSDYSEAEISKFLHSEGNRLLIDSREASSKKLVSGLADGIVQAPIAYHIVENSDVQNP</sequence>
<keyword evidence="2" id="KW-0378">Hydrolase</keyword>
<dbReference type="InterPro" id="IPR029045">
    <property type="entry name" value="ClpP/crotonase-like_dom_sf"/>
</dbReference>
<accession>A0A4R3XZL3</accession>
<dbReference type="GO" id="GO:0008233">
    <property type="term" value="F:peptidase activity"/>
    <property type="evidence" value="ECO:0007669"/>
    <property type="project" value="UniProtKB-KW"/>
</dbReference>
<dbReference type="EMBL" id="SMCP01000011">
    <property type="protein sequence ID" value="TCV84597.1"/>
    <property type="molecule type" value="Genomic_DNA"/>
</dbReference>
<name>A0A4R3XZL3_9PAST</name>